<dbReference type="PANTHER" id="PTHR22761">
    <property type="entry name" value="CHARGED MULTIVESICULAR BODY PROTEIN"/>
    <property type="match status" value="1"/>
</dbReference>
<dbReference type="PANTHER" id="PTHR22761:SF21">
    <property type="entry name" value="CHARGED MULTIVESICULAR BODY PROTEIN 7"/>
    <property type="match status" value="1"/>
</dbReference>
<feature type="non-terminal residue" evidence="2">
    <location>
        <position position="1"/>
    </location>
</feature>
<comment type="similarity">
    <text evidence="1">Belongs to the SNF7 family.</text>
</comment>
<dbReference type="GO" id="GO:0000815">
    <property type="term" value="C:ESCRT III complex"/>
    <property type="evidence" value="ECO:0007669"/>
    <property type="project" value="TreeGrafter"/>
</dbReference>
<comment type="caution">
    <text evidence="2">The sequence shown here is derived from an EMBL/GenBank/DDBJ whole genome shotgun (WGS) entry which is preliminary data.</text>
</comment>
<accession>A0A8S3HAG5</accession>
<dbReference type="EMBL" id="CAJOBJ010327925">
    <property type="protein sequence ID" value="CAF5178187.1"/>
    <property type="molecule type" value="Genomic_DNA"/>
</dbReference>
<name>A0A8S3HAG5_9BILA</name>
<dbReference type="Proteomes" id="UP000681720">
    <property type="component" value="Unassembled WGS sequence"/>
</dbReference>
<evidence type="ECO:0000313" key="2">
    <source>
        <dbReference type="EMBL" id="CAF5178187.1"/>
    </source>
</evidence>
<dbReference type="Pfam" id="PF03357">
    <property type="entry name" value="Snf7"/>
    <property type="match status" value="1"/>
</dbReference>
<dbReference type="InterPro" id="IPR005024">
    <property type="entry name" value="Snf7_fam"/>
</dbReference>
<dbReference type="GO" id="GO:0009898">
    <property type="term" value="C:cytoplasmic side of plasma membrane"/>
    <property type="evidence" value="ECO:0007669"/>
    <property type="project" value="TreeGrafter"/>
</dbReference>
<evidence type="ECO:0000313" key="3">
    <source>
        <dbReference type="Proteomes" id="UP000681720"/>
    </source>
</evidence>
<gene>
    <name evidence="2" type="ORF">GIL414_LOCUS68400</name>
</gene>
<dbReference type="GO" id="GO:0032511">
    <property type="term" value="P:late endosome to vacuole transport via multivesicular body sorting pathway"/>
    <property type="evidence" value="ECO:0007669"/>
    <property type="project" value="TreeGrafter"/>
</dbReference>
<sequence length="134" mass="14751">VINAYSSGVQAHKELLRKNGLTPDAVEDMIDEVHDMLDTQNEIDDAITRPLVNDTTDMTELEIELEELLKQPIPPTPAVTTVSNTNDISNISIPNEAIKIPEEDPFADLELRLQKLGVKEPTPNKVADIASSSH</sequence>
<dbReference type="GO" id="GO:0005771">
    <property type="term" value="C:multivesicular body"/>
    <property type="evidence" value="ECO:0007669"/>
    <property type="project" value="TreeGrafter"/>
</dbReference>
<proteinExistence type="inferred from homology"/>
<reference evidence="2" key="1">
    <citation type="submission" date="2021-02" db="EMBL/GenBank/DDBJ databases">
        <authorList>
            <person name="Nowell W R."/>
        </authorList>
    </citation>
    <scope>NUCLEOTIDE SEQUENCE</scope>
</reference>
<evidence type="ECO:0008006" key="4">
    <source>
        <dbReference type="Google" id="ProtNLM"/>
    </source>
</evidence>
<protein>
    <recommendedName>
        <fullName evidence="4">Charged multivesicular body protein 7</fullName>
    </recommendedName>
</protein>
<dbReference type="AlphaFoldDB" id="A0A8S3HAG5"/>
<evidence type="ECO:0000256" key="1">
    <source>
        <dbReference type="ARBA" id="ARBA00006190"/>
    </source>
</evidence>
<organism evidence="2 3">
    <name type="scientific">Rotaria magnacalcarata</name>
    <dbReference type="NCBI Taxonomy" id="392030"/>
    <lineage>
        <taxon>Eukaryota</taxon>
        <taxon>Metazoa</taxon>
        <taxon>Spiralia</taxon>
        <taxon>Gnathifera</taxon>
        <taxon>Rotifera</taxon>
        <taxon>Eurotatoria</taxon>
        <taxon>Bdelloidea</taxon>
        <taxon>Philodinida</taxon>
        <taxon>Philodinidae</taxon>
        <taxon>Rotaria</taxon>
    </lineage>
</organism>
<dbReference type="GO" id="GO:0006900">
    <property type="term" value="P:vesicle budding from membrane"/>
    <property type="evidence" value="ECO:0007669"/>
    <property type="project" value="TreeGrafter"/>
</dbReference>
<dbReference type="Gene3D" id="6.10.250.1710">
    <property type="match status" value="1"/>
</dbReference>